<sequence length="53" mass="5925">MACGVRYPYDLDGRGVHVRECSTVMRIYNGYVADASRKRCGSVEVPIPHAVRL</sequence>
<protein>
    <submittedName>
        <fullName evidence="1">Uncharacterized protein</fullName>
    </submittedName>
</protein>
<dbReference type="Proteomes" id="UP000006408">
    <property type="component" value="Unassembled WGS sequence"/>
</dbReference>
<accession>C4FDM1</accession>
<keyword evidence="2" id="KW-1185">Reference proteome</keyword>
<comment type="caution">
    <text evidence="1">The sequence shown here is derived from an EMBL/GenBank/DDBJ whole genome shotgun (WGS) entry which is preliminary data.</text>
</comment>
<reference evidence="1" key="1">
    <citation type="submission" date="2009-04" db="EMBL/GenBank/DDBJ databases">
        <authorList>
            <person name="Weinstock G."/>
            <person name="Sodergren E."/>
            <person name="Clifton S."/>
            <person name="Fulton L."/>
            <person name="Fulton B."/>
            <person name="Courtney L."/>
            <person name="Fronick C."/>
            <person name="Harrison M."/>
            <person name="Strong C."/>
            <person name="Farmer C."/>
            <person name="Delahaunty K."/>
            <person name="Markovic C."/>
            <person name="Hall O."/>
            <person name="Minx P."/>
            <person name="Tomlinson C."/>
            <person name="Mitreva M."/>
            <person name="Nelson J."/>
            <person name="Hou S."/>
            <person name="Wollam A."/>
            <person name="Pepin K.H."/>
            <person name="Johnson M."/>
            <person name="Bhonagiri V."/>
            <person name="Nash W.E."/>
            <person name="Warren W."/>
            <person name="Chinwalla A."/>
            <person name="Mardis E.R."/>
            <person name="Wilson R.K."/>
        </authorList>
    </citation>
    <scope>NUCLEOTIDE SEQUENCE [LARGE SCALE GENOMIC DNA]</scope>
    <source>
        <strain evidence="1">DSM 20098</strain>
    </source>
</reference>
<evidence type="ECO:0000313" key="1">
    <source>
        <dbReference type="EMBL" id="EEP21052.1"/>
    </source>
</evidence>
<name>C4FDM1_9BIFI</name>
<dbReference type="HOGENOM" id="CLU_3058966_0_0_11"/>
<dbReference type="AlphaFoldDB" id="C4FDM1"/>
<evidence type="ECO:0000313" key="2">
    <source>
        <dbReference type="Proteomes" id="UP000006408"/>
    </source>
</evidence>
<organism evidence="1 2">
    <name type="scientific">Bifidobacterium angulatum DSM 20098 = JCM 7096</name>
    <dbReference type="NCBI Taxonomy" id="518635"/>
    <lineage>
        <taxon>Bacteria</taxon>
        <taxon>Bacillati</taxon>
        <taxon>Actinomycetota</taxon>
        <taxon>Actinomycetes</taxon>
        <taxon>Bifidobacteriales</taxon>
        <taxon>Bifidobacteriaceae</taxon>
        <taxon>Bifidobacterium</taxon>
    </lineage>
</organism>
<gene>
    <name evidence="1" type="ORF">BIFANG_02408</name>
</gene>
<dbReference type="EMBL" id="ABYS02000004">
    <property type="protein sequence ID" value="EEP21052.1"/>
    <property type="molecule type" value="Genomic_DNA"/>
</dbReference>
<proteinExistence type="predicted"/>